<keyword evidence="5 6" id="KW-0472">Membrane</keyword>
<protein>
    <submittedName>
        <fullName evidence="8">MMPL family transporter</fullName>
    </submittedName>
</protein>
<proteinExistence type="predicted"/>
<feature type="transmembrane region" description="Helical" evidence="6">
    <location>
        <begin position="12"/>
        <end position="32"/>
    </location>
</feature>
<feature type="transmembrane region" description="Helical" evidence="6">
    <location>
        <begin position="419"/>
        <end position="437"/>
    </location>
</feature>
<name>A0A5B8UBZ6_9ACTN</name>
<evidence type="ECO:0000256" key="1">
    <source>
        <dbReference type="ARBA" id="ARBA00004651"/>
    </source>
</evidence>
<dbReference type="InterPro" id="IPR001036">
    <property type="entry name" value="Acrflvin-R"/>
</dbReference>
<feature type="transmembrane region" description="Helical" evidence="6">
    <location>
        <begin position="39"/>
        <end position="58"/>
    </location>
</feature>
<dbReference type="Gene3D" id="1.20.1640.10">
    <property type="entry name" value="Multidrug efflux transporter AcrB transmembrane domain"/>
    <property type="match status" value="2"/>
</dbReference>
<feature type="transmembrane region" description="Helical" evidence="6">
    <location>
        <begin position="544"/>
        <end position="570"/>
    </location>
</feature>
<feature type="transmembrane region" description="Helical" evidence="6">
    <location>
        <begin position="64"/>
        <end position="82"/>
    </location>
</feature>
<reference evidence="8 9" key="1">
    <citation type="journal article" date="2018" name="J. Microbiol.">
        <title>Baekduia soli gen. nov., sp. nov., a novel bacterium isolated from the soil of Baekdu Mountain and proposal of a novel family name, Baekduiaceae fam. nov.</title>
        <authorList>
            <person name="An D.S."/>
            <person name="Siddiqi M.Z."/>
            <person name="Kim K.H."/>
            <person name="Yu H.S."/>
            <person name="Im W.T."/>
        </authorList>
    </citation>
    <scope>NUCLEOTIDE SEQUENCE [LARGE SCALE GENOMIC DNA]</scope>
    <source>
        <strain evidence="8 9">BR7-21</strain>
    </source>
</reference>
<evidence type="ECO:0000256" key="6">
    <source>
        <dbReference type="SAM" id="Phobius"/>
    </source>
</evidence>
<evidence type="ECO:0000313" key="8">
    <source>
        <dbReference type="EMBL" id="QEC50171.1"/>
    </source>
</evidence>
<organism evidence="8 9">
    <name type="scientific">Baekduia soli</name>
    <dbReference type="NCBI Taxonomy" id="496014"/>
    <lineage>
        <taxon>Bacteria</taxon>
        <taxon>Bacillati</taxon>
        <taxon>Actinomycetota</taxon>
        <taxon>Thermoleophilia</taxon>
        <taxon>Solirubrobacterales</taxon>
        <taxon>Baekduiaceae</taxon>
        <taxon>Baekduia</taxon>
    </lineage>
</organism>
<accession>A0A5B8UBZ6</accession>
<dbReference type="Proteomes" id="UP000321805">
    <property type="component" value="Chromosome"/>
</dbReference>
<keyword evidence="9" id="KW-1185">Reference proteome</keyword>
<evidence type="ECO:0000256" key="2">
    <source>
        <dbReference type="ARBA" id="ARBA00022475"/>
    </source>
</evidence>
<feature type="domain" description="SSD" evidence="7">
    <location>
        <begin position="478"/>
        <end position="569"/>
    </location>
</feature>
<dbReference type="PRINTS" id="PR00702">
    <property type="entry name" value="ACRIFLAVINRP"/>
</dbReference>
<keyword evidence="2" id="KW-1003">Cell membrane</keyword>
<dbReference type="GO" id="GO:0005886">
    <property type="term" value="C:plasma membrane"/>
    <property type="evidence" value="ECO:0007669"/>
    <property type="project" value="UniProtKB-SubCell"/>
</dbReference>
<dbReference type="KEGG" id="bsol:FSW04_23055"/>
<dbReference type="PANTHER" id="PTHR33406:SF13">
    <property type="entry name" value="MEMBRANE PROTEIN YDFJ"/>
    <property type="match status" value="1"/>
</dbReference>
<dbReference type="GO" id="GO:0022857">
    <property type="term" value="F:transmembrane transporter activity"/>
    <property type="evidence" value="ECO:0007669"/>
    <property type="project" value="InterPro"/>
</dbReference>
<comment type="subcellular location">
    <subcellularLocation>
        <location evidence="1">Cell membrane</location>
        <topology evidence="1">Multi-pass membrane protein</topology>
    </subcellularLocation>
</comment>
<gene>
    <name evidence="8" type="ORF">FSW04_23055</name>
</gene>
<keyword evidence="4 6" id="KW-1133">Transmembrane helix</keyword>
<dbReference type="PROSITE" id="PS50156">
    <property type="entry name" value="SSD"/>
    <property type="match status" value="2"/>
</dbReference>
<dbReference type="InterPro" id="IPR000731">
    <property type="entry name" value="SSD"/>
</dbReference>
<feature type="transmembrane region" description="Helical" evidence="6">
    <location>
        <begin position="511"/>
        <end position="532"/>
    </location>
</feature>
<dbReference type="EMBL" id="CP042430">
    <property type="protein sequence ID" value="QEC50171.1"/>
    <property type="molecule type" value="Genomic_DNA"/>
</dbReference>
<evidence type="ECO:0000256" key="4">
    <source>
        <dbReference type="ARBA" id="ARBA00022989"/>
    </source>
</evidence>
<dbReference type="SUPFAM" id="SSF82866">
    <property type="entry name" value="Multidrug efflux transporter AcrB transmembrane domain"/>
    <property type="match status" value="2"/>
</dbReference>
<dbReference type="PANTHER" id="PTHR33406">
    <property type="entry name" value="MEMBRANE PROTEIN MJ1562-RELATED"/>
    <property type="match status" value="1"/>
</dbReference>
<dbReference type="InterPro" id="IPR004869">
    <property type="entry name" value="MMPL_dom"/>
</dbReference>
<dbReference type="InterPro" id="IPR050545">
    <property type="entry name" value="Mycobact_MmpL"/>
</dbReference>
<feature type="transmembrane region" description="Helical" evidence="6">
    <location>
        <begin position="141"/>
        <end position="167"/>
    </location>
</feature>
<dbReference type="RefSeq" id="WP_146922534.1">
    <property type="nucleotide sequence ID" value="NZ_CP042430.1"/>
</dbReference>
<dbReference type="AlphaFoldDB" id="A0A5B8UBZ6"/>
<dbReference type="Pfam" id="PF03176">
    <property type="entry name" value="MMPL"/>
    <property type="match status" value="2"/>
</dbReference>
<dbReference type="OrthoDB" id="3609669at2"/>
<evidence type="ECO:0000313" key="9">
    <source>
        <dbReference type="Proteomes" id="UP000321805"/>
    </source>
</evidence>
<feature type="transmembrane region" description="Helical" evidence="6">
    <location>
        <begin position="116"/>
        <end position="135"/>
    </location>
</feature>
<feature type="transmembrane region" description="Helical" evidence="6">
    <location>
        <begin position="470"/>
        <end position="490"/>
    </location>
</feature>
<feature type="domain" description="SSD" evidence="7">
    <location>
        <begin position="4"/>
        <end position="166"/>
    </location>
</feature>
<sequence>MLSDLTTRVSDAIVVLLLASLLVMGLVLALVFPARLRLAPLLVAIASVAVTFGALSLIGASLTMASVGVAPVLIGLAVDYAIQLQSRIEERAGPGARRPAVVQAVAHVARAGAPTVAVAAAATAAGFLVLALSPVPMVRGFGVLLVVGIGLALATALTLGTALLVGLTPRGAGRGRTAAVGGALAPALRGAGDLVRRNPLARAVTRHGGALRGRALGVALRRPDRVLAAGLAIAAIGWVADTQTQVESDVTKLVPQDLQALSDLQALQRSTDVGGQIDVVVRAGSLTDPKVIAWMTRYQAAILKRYGYSSARGCGRAELCPAFSLPDLFGTGGARSTAQITALLDAVPAYFSQGVITADRRTATMAFGIKLMSLEREKRVLDTMRAALHPPPGVDAQLAGLPVLAADANAAVASPWRRLVSLAVGLLAVAAVLLLALRSRRRALVPLLPIVLATGWSALVLFAIRVPLNPMSVTLGALVVAISTEFSVLLSERYRAERAAGHAPEAALQRTYRSTGAAVLASGITAVAGFAVLTVSDIRMLRDFGAVTVVDLSVSLLGVLLVLPSALVLGETWRPAGAARAIGARAARRRRRAARAPAA</sequence>
<feature type="transmembrane region" description="Helical" evidence="6">
    <location>
        <begin position="444"/>
        <end position="464"/>
    </location>
</feature>
<evidence type="ECO:0000259" key="7">
    <source>
        <dbReference type="PROSITE" id="PS50156"/>
    </source>
</evidence>
<evidence type="ECO:0000256" key="5">
    <source>
        <dbReference type="ARBA" id="ARBA00023136"/>
    </source>
</evidence>
<evidence type="ECO:0000256" key="3">
    <source>
        <dbReference type="ARBA" id="ARBA00022692"/>
    </source>
</evidence>
<keyword evidence="3 6" id="KW-0812">Transmembrane</keyword>